<protein>
    <submittedName>
        <fullName evidence="2">Uncharacterized protein</fullName>
    </submittedName>
</protein>
<name>A0A0F7S5G4_9BASI</name>
<evidence type="ECO:0000313" key="3">
    <source>
        <dbReference type="Proteomes" id="UP000242770"/>
    </source>
</evidence>
<sequence>MIVIFFMLILPKNGSLQLNWWGNTVVSTTYDYWGYALKKAPTEGFGSFPKY</sequence>
<feature type="chain" id="PRO_5002521633" evidence="1">
    <location>
        <begin position="17"/>
        <end position="51"/>
    </location>
</feature>
<organism evidence="2 3">
    <name type="scientific">Sporisorium scitamineum</name>
    <dbReference type="NCBI Taxonomy" id="49012"/>
    <lineage>
        <taxon>Eukaryota</taxon>
        <taxon>Fungi</taxon>
        <taxon>Dikarya</taxon>
        <taxon>Basidiomycota</taxon>
        <taxon>Ustilaginomycotina</taxon>
        <taxon>Ustilaginomycetes</taxon>
        <taxon>Ustilaginales</taxon>
        <taxon>Ustilaginaceae</taxon>
        <taxon>Sporisorium</taxon>
    </lineage>
</organism>
<keyword evidence="3" id="KW-1185">Reference proteome</keyword>
<reference evidence="3" key="1">
    <citation type="submission" date="2014-06" db="EMBL/GenBank/DDBJ databases">
        <authorList>
            <person name="Berkman P.J."/>
        </authorList>
    </citation>
    <scope>NUCLEOTIDE SEQUENCE [LARGE SCALE GENOMIC DNA]</scope>
</reference>
<dbReference type="EMBL" id="CCFA01005327">
    <property type="protein sequence ID" value="CDS02322.1"/>
    <property type="molecule type" value="Genomic_DNA"/>
</dbReference>
<dbReference type="AlphaFoldDB" id="A0A0F7S5G4"/>
<evidence type="ECO:0000256" key="1">
    <source>
        <dbReference type="SAM" id="SignalP"/>
    </source>
</evidence>
<evidence type="ECO:0000313" key="2">
    <source>
        <dbReference type="EMBL" id="CDS02322.1"/>
    </source>
</evidence>
<accession>A0A0F7S5G4</accession>
<proteinExistence type="predicted"/>
<gene>
    <name evidence="2" type="primary">SSCI87190.1</name>
</gene>
<dbReference type="Proteomes" id="UP000242770">
    <property type="component" value="Unassembled WGS sequence"/>
</dbReference>
<feature type="signal peptide" evidence="1">
    <location>
        <begin position="1"/>
        <end position="16"/>
    </location>
</feature>
<keyword evidence="1" id="KW-0732">Signal</keyword>